<reference evidence="5" key="1">
    <citation type="submission" date="2011-07" db="EMBL/GenBank/DDBJ databases">
        <authorList>
            <consortium name="Caenorhabditis brenneri Sequencing and Analysis Consortium"/>
            <person name="Wilson R.K."/>
        </authorList>
    </citation>
    <scope>NUCLEOTIDE SEQUENCE [LARGE SCALE GENOMIC DNA]</scope>
    <source>
        <strain evidence="5">PB2801</strain>
    </source>
</reference>
<dbReference type="InParanoid" id="G0NCN0"/>
<protein>
    <recommendedName>
        <fullName evidence="3">Aminopeptidase N-like N-terminal domain-containing protein</fullName>
    </recommendedName>
</protein>
<evidence type="ECO:0000259" key="3">
    <source>
        <dbReference type="Pfam" id="PF17900"/>
    </source>
</evidence>
<dbReference type="OrthoDB" id="10542798at2759"/>
<dbReference type="EMBL" id="GL379863">
    <property type="protein sequence ID" value="EGT57600.1"/>
    <property type="molecule type" value="Genomic_DNA"/>
</dbReference>
<dbReference type="HOGENOM" id="CLU_765542_0_0_1"/>
<gene>
    <name evidence="4" type="ORF">CAEBREN_28792</name>
</gene>
<evidence type="ECO:0000256" key="1">
    <source>
        <dbReference type="SAM" id="MobiDB-lite"/>
    </source>
</evidence>
<feature type="transmembrane region" description="Helical" evidence="2">
    <location>
        <begin position="50"/>
        <end position="75"/>
    </location>
</feature>
<feature type="compositionally biased region" description="Basic and acidic residues" evidence="1">
    <location>
        <begin position="142"/>
        <end position="152"/>
    </location>
</feature>
<dbReference type="eggNOG" id="KOG1046">
    <property type="taxonomic scope" value="Eukaryota"/>
</dbReference>
<keyword evidence="2" id="KW-0812">Transmembrane</keyword>
<feature type="region of interest" description="Disordered" evidence="1">
    <location>
        <begin position="123"/>
        <end position="207"/>
    </location>
</feature>
<accession>G0NCN0</accession>
<keyword evidence="2" id="KW-1133">Transmembrane helix</keyword>
<dbReference type="SUPFAM" id="SSF63737">
    <property type="entry name" value="Leukotriene A4 hydrolase N-terminal domain"/>
    <property type="match status" value="1"/>
</dbReference>
<sequence length="362" mass="40953">MNSSPPPPPPPPTSSAAKMLYEEGETHDGLTIWTPSNPYRPRSSHRRARICVAVTFALLMFGLGVSVGAFLHAMMFPDGSSPIVKLSSLLMSTDGNFNDDFDNSTLIHLNDVGTSVELEDTTVISGEEEEDEVEEVQESSEEEIHVESSTEKQKKKRRGGGKKEKKVDKKEEVVKEKEEEKKEDEEEVEEEEESEEEVDAPEEPVEQSGANFLKANKECTNITWYSSRLPLTAEPVEYELTLHPNLTTGHVDAEVRIKILVRSDTRLLILNAENLEMKSFEITRKGTKLKADFVSSWLGIFNILIFFQVKCEVMTQWAWKFGRRLHKGEHILLTIKYSLQVMKSDLQGLYYSTHLGTDGKKT</sequence>
<feature type="domain" description="Aminopeptidase N-like N-terminal" evidence="3">
    <location>
        <begin position="235"/>
        <end position="361"/>
    </location>
</feature>
<evidence type="ECO:0000313" key="5">
    <source>
        <dbReference type="Proteomes" id="UP000008068"/>
    </source>
</evidence>
<dbReference type="InterPro" id="IPR045357">
    <property type="entry name" value="Aminopeptidase_N-like_N"/>
</dbReference>
<keyword evidence="5" id="KW-1185">Reference proteome</keyword>
<dbReference type="Proteomes" id="UP000008068">
    <property type="component" value="Unassembled WGS sequence"/>
</dbReference>
<evidence type="ECO:0000313" key="4">
    <source>
        <dbReference type="EMBL" id="EGT57600.1"/>
    </source>
</evidence>
<dbReference type="InterPro" id="IPR042097">
    <property type="entry name" value="Aminopeptidase_N-like_N_sf"/>
</dbReference>
<dbReference type="STRING" id="135651.G0NCN0"/>
<organism evidence="5">
    <name type="scientific">Caenorhabditis brenneri</name>
    <name type="common">Nematode worm</name>
    <dbReference type="NCBI Taxonomy" id="135651"/>
    <lineage>
        <taxon>Eukaryota</taxon>
        <taxon>Metazoa</taxon>
        <taxon>Ecdysozoa</taxon>
        <taxon>Nematoda</taxon>
        <taxon>Chromadorea</taxon>
        <taxon>Rhabditida</taxon>
        <taxon>Rhabditina</taxon>
        <taxon>Rhabditomorpha</taxon>
        <taxon>Rhabditoidea</taxon>
        <taxon>Rhabditidae</taxon>
        <taxon>Peloderinae</taxon>
        <taxon>Caenorhabditis</taxon>
    </lineage>
</organism>
<keyword evidence="2" id="KW-0472">Membrane</keyword>
<evidence type="ECO:0000256" key="2">
    <source>
        <dbReference type="SAM" id="Phobius"/>
    </source>
</evidence>
<name>G0NCN0_CAEBE</name>
<dbReference type="AlphaFoldDB" id="G0NCN0"/>
<dbReference type="Gene3D" id="2.60.40.1730">
    <property type="entry name" value="tricorn interacting facor f3 domain"/>
    <property type="match status" value="1"/>
</dbReference>
<feature type="compositionally biased region" description="Acidic residues" evidence="1">
    <location>
        <begin position="181"/>
        <end position="205"/>
    </location>
</feature>
<proteinExistence type="predicted"/>
<feature type="compositionally biased region" description="Basic and acidic residues" evidence="1">
    <location>
        <begin position="161"/>
        <end position="180"/>
    </location>
</feature>
<dbReference type="Pfam" id="PF17900">
    <property type="entry name" value="Peptidase_M1_N"/>
    <property type="match status" value="1"/>
</dbReference>
<feature type="compositionally biased region" description="Acidic residues" evidence="1">
    <location>
        <begin position="126"/>
        <end position="141"/>
    </location>
</feature>